<evidence type="ECO:0000256" key="2">
    <source>
        <dbReference type="ARBA" id="ARBA00023015"/>
    </source>
</evidence>
<dbReference type="PANTHER" id="PTHR43133">
    <property type="entry name" value="RNA POLYMERASE ECF-TYPE SIGMA FACTO"/>
    <property type="match status" value="1"/>
</dbReference>
<dbReference type="InterPro" id="IPR039425">
    <property type="entry name" value="RNA_pol_sigma-70-like"/>
</dbReference>
<dbReference type="InterPro" id="IPR007627">
    <property type="entry name" value="RNA_pol_sigma70_r2"/>
</dbReference>
<evidence type="ECO:0000259" key="6">
    <source>
        <dbReference type="Pfam" id="PF08281"/>
    </source>
</evidence>
<dbReference type="Gene3D" id="1.10.1740.10">
    <property type="match status" value="1"/>
</dbReference>
<dbReference type="EMBL" id="JAEINI020000002">
    <property type="protein sequence ID" value="MCB5226138.1"/>
    <property type="molecule type" value="Genomic_DNA"/>
</dbReference>
<dbReference type="SUPFAM" id="SSF88946">
    <property type="entry name" value="Sigma2 domain of RNA polymerase sigma factors"/>
    <property type="match status" value="1"/>
</dbReference>
<dbReference type="Pfam" id="PF08281">
    <property type="entry name" value="Sigma70_r4_2"/>
    <property type="match status" value="1"/>
</dbReference>
<dbReference type="Pfam" id="PF04542">
    <property type="entry name" value="Sigma70_r2"/>
    <property type="match status" value="1"/>
</dbReference>
<comment type="caution">
    <text evidence="7">The sequence shown here is derived from an EMBL/GenBank/DDBJ whole genome shotgun (WGS) entry which is preliminary data.</text>
</comment>
<dbReference type="Proteomes" id="UP000633814">
    <property type="component" value="Unassembled WGS sequence"/>
</dbReference>
<dbReference type="CDD" id="cd06171">
    <property type="entry name" value="Sigma70_r4"/>
    <property type="match status" value="1"/>
</dbReference>
<evidence type="ECO:0000313" key="7">
    <source>
        <dbReference type="EMBL" id="MCB5226138.1"/>
    </source>
</evidence>
<gene>
    <name evidence="7" type="ORF">JAO78_004845</name>
</gene>
<keyword evidence="2" id="KW-0805">Transcription regulation</keyword>
<dbReference type="SUPFAM" id="SSF88659">
    <property type="entry name" value="Sigma3 and sigma4 domains of RNA polymerase sigma factors"/>
    <property type="match status" value="1"/>
</dbReference>
<dbReference type="InterPro" id="IPR036388">
    <property type="entry name" value="WH-like_DNA-bd_sf"/>
</dbReference>
<protein>
    <submittedName>
        <fullName evidence="7">RNA polymerase sigma factor</fullName>
    </submittedName>
</protein>
<evidence type="ECO:0000256" key="1">
    <source>
        <dbReference type="ARBA" id="ARBA00010641"/>
    </source>
</evidence>
<proteinExistence type="inferred from homology"/>
<dbReference type="InterPro" id="IPR013249">
    <property type="entry name" value="RNA_pol_sigma70_r4_t2"/>
</dbReference>
<evidence type="ECO:0000256" key="4">
    <source>
        <dbReference type="ARBA" id="ARBA00023163"/>
    </source>
</evidence>
<name>A0ABS8C1U1_9ALTE</name>
<dbReference type="InterPro" id="IPR013325">
    <property type="entry name" value="RNA_pol_sigma_r2"/>
</dbReference>
<evidence type="ECO:0000313" key="8">
    <source>
        <dbReference type="Proteomes" id="UP000633814"/>
    </source>
</evidence>
<dbReference type="PANTHER" id="PTHR43133:SF63">
    <property type="entry name" value="RNA POLYMERASE SIGMA FACTOR FECI-RELATED"/>
    <property type="match status" value="1"/>
</dbReference>
<feature type="domain" description="RNA polymerase sigma-70 region 2" evidence="5">
    <location>
        <begin position="31"/>
        <end position="94"/>
    </location>
</feature>
<dbReference type="InterPro" id="IPR014284">
    <property type="entry name" value="RNA_pol_sigma-70_dom"/>
</dbReference>
<evidence type="ECO:0000259" key="5">
    <source>
        <dbReference type="Pfam" id="PF04542"/>
    </source>
</evidence>
<comment type="similarity">
    <text evidence="1">Belongs to the sigma-70 factor family. ECF subfamily.</text>
</comment>
<dbReference type="NCBIfam" id="TIGR02937">
    <property type="entry name" value="sigma70-ECF"/>
    <property type="match status" value="1"/>
</dbReference>
<organism evidence="7 8">
    <name type="scientific">Alishewanella maricola</name>
    <dbReference type="NCBI Taxonomy" id="2795740"/>
    <lineage>
        <taxon>Bacteria</taxon>
        <taxon>Pseudomonadati</taxon>
        <taxon>Pseudomonadota</taxon>
        <taxon>Gammaproteobacteria</taxon>
        <taxon>Alteromonadales</taxon>
        <taxon>Alteromonadaceae</taxon>
        <taxon>Alishewanella</taxon>
    </lineage>
</organism>
<dbReference type="InterPro" id="IPR013324">
    <property type="entry name" value="RNA_pol_sigma_r3/r4-like"/>
</dbReference>
<reference evidence="7 8" key="1">
    <citation type="submission" date="2021-10" db="EMBL/GenBank/DDBJ databases">
        <title>Alishewanella koreense sp. nov. isolated from seawater of southwestern coast in South Korea and the proposal for the reclassification of Rheinheimera perlucida and Rheinheimera tuosuensis as Arsukibacterium perlucida and Arsukibacterium tuosuensis.</title>
        <authorList>
            <person name="Kim K.H."/>
            <person name="Ruan W."/>
            <person name="Kim K.R."/>
            <person name="Baek J.H."/>
            <person name="Jeon C.O."/>
        </authorList>
    </citation>
    <scope>NUCLEOTIDE SEQUENCE [LARGE SCALE GENOMIC DNA]</scope>
    <source>
        <strain evidence="7 8">16-MA</strain>
    </source>
</reference>
<evidence type="ECO:0000256" key="3">
    <source>
        <dbReference type="ARBA" id="ARBA00023082"/>
    </source>
</evidence>
<accession>A0ABS8C1U1</accession>
<keyword evidence="4" id="KW-0804">Transcription</keyword>
<dbReference type="Gene3D" id="1.10.10.10">
    <property type="entry name" value="Winged helix-like DNA-binding domain superfamily/Winged helix DNA-binding domain"/>
    <property type="match status" value="1"/>
</dbReference>
<feature type="domain" description="RNA polymerase sigma factor 70 region 4 type 2" evidence="6">
    <location>
        <begin position="127"/>
        <end position="176"/>
    </location>
</feature>
<keyword evidence="8" id="KW-1185">Reference proteome</keyword>
<sequence length="194" mass="22341">MPVLENVLNRQREKQTSHKLIERLLAEHDFALRRFIRVRMNSSVDCDDVMQEVYMRLSQIEDLPAKLAGRLDTARNYLIQIASNLLIDRARRAQVRCADQHQGEYALNELIAIDEPDRQLHNKRLLHQVECALQQIRQEQRQAFLMHRIDGLSYREISDNLGVSVSTVEKHISAALLVIRNSVDTAALGSNQHG</sequence>
<keyword evidence="3" id="KW-0731">Sigma factor</keyword>